<evidence type="ECO:0000313" key="7">
    <source>
        <dbReference type="EMBL" id="CAB4757949.1"/>
    </source>
</evidence>
<sequence>MNKAKTPVYAVIGVTVAGLILTLPALWKVNIGSAEEPIYTVTAFFAVVSIGVLGLYLAFAIPIYYRWKAGANFKQGSWNLGNKWKWMAPIAVLEILITSVYFILPLYPAGAPGFMRGFLGAPSAEEVPFDWKSVNYAPLVLGAILIALWIGWHLSAKKWFTGPKMTIDLPAGVSSADEIALEHEHKGYHQPPES</sequence>
<feature type="transmembrane region" description="Helical" evidence="6">
    <location>
        <begin position="7"/>
        <end position="27"/>
    </location>
</feature>
<evidence type="ECO:0000256" key="5">
    <source>
        <dbReference type="ARBA" id="ARBA00023136"/>
    </source>
</evidence>
<dbReference type="AlphaFoldDB" id="A0A6J6UHM9"/>
<evidence type="ECO:0000256" key="6">
    <source>
        <dbReference type="SAM" id="Phobius"/>
    </source>
</evidence>
<dbReference type="GO" id="GO:0022857">
    <property type="term" value="F:transmembrane transporter activity"/>
    <property type="evidence" value="ECO:0007669"/>
    <property type="project" value="UniProtKB-ARBA"/>
</dbReference>
<keyword evidence="5 6" id="KW-0472">Membrane</keyword>
<dbReference type="EMBL" id="CAEZYZ010000206">
    <property type="protein sequence ID" value="CAB4757949.1"/>
    <property type="molecule type" value="Genomic_DNA"/>
</dbReference>
<keyword evidence="3 6" id="KW-0812">Transmembrane</keyword>
<proteinExistence type="predicted"/>
<name>A0A6J6UHM9_9ZZZZ</name>
<accession>A0A6J6UHM9</accession>
<comment type="subcellular location">
    <subcellularLocation>
        <location evidence="1">Membrane</location>
        <topology evidence="1">Multi-pass membrane protein</topology>
    </subcellularLocation>
</comment>
<dbReference type="GO" id="GO:0016020">
    <property type="term" value="C:membrane"/>
    <property type="evidence" value="ECO:0007669"/>
    <property type="project" value="UniProtKB-SubCell"/>
</dbReference>
<keyword evidence="2" id="KW-0813">Transport</keyword>
<keyword evidence="4 6" id="KW-1133">Transmembrane helix</keyword>
<feature type="transmembrane region" description="Helical" evidence="6">
    <location>
        <begin position="136"/>
        <end position="155"/>
    </location>
</feature>
<evidence type="ECO:0000256" key="4">
    <source>
        <dbReference type="ARBA" id="ARBA00022989"/>
    </source>
</evidence>
<feature type="transmembrane region" description="Helical" evidence="6">
    <location>
        <begin position="86"/>
        <end position="107"/>
    </location>
</feature>
<protein>
    <submittedName>
        <fullName evidence="7">Unannotated protein</fullName>
    </submittedName>
</protein>
<dbReference type="PANTHER" id="PTHR45649">
    <property type="entry name" value="AMINO-ACID PERMEASE BAT1"/>
    <property type="match status" value="1"/>
</dbReference>
<evidence type="ECO:0000256" key="1">
    <source>
        <dbReference type="ARBA" id="ARBA00004141"/>
    </source>
</evidence>
<gene>
    <name evidence="7" type="ORF">UFOPK2810_01182</name>
</gene>
<reference evidence="7" key="1">
    <citation type="submission" date="2020-05" db="EMBL/GenBank/DDBJ databases">
        <authorList>
            <person name="Chiriac C."/>
            <person name="Salcher M."/>
            <person name="Ghai R."/>
            <person name="Kavagutti S V."/>
        </authorList>
    </citation>
    <scope>NUCLEOTIDE SEQUENCE</scope>
</reference>
<organism evidence="7">
    <name type="scientific">freshwater metagenome</name>
    <dbReference type="NCBI Taxonomy" id="449393"/>
    <lineage>
        <taxon>unclassified sequences</taxon>
        <taxon>metagenomes</taxon>
        <taxon>ecological metagenomes</taxon>
    </lineage>
</organism>
<evidence type="ECO:0000256" key="2">
    <source>
        <dbReference type="ARBA" id="ARBA00022448"/>
    </source>
</evidence>
<evidence type="ECO:0000256" key="3">
    <source>
        <dbReference type="ARBA" id="ARBA00022692"/>
    </source>
</evidence>
<feature type="transmembrane region" description="Helical" evidence="6">
    <location>
        <begin position="39"/>
        <end position="65"/>
    </location>
</feature>
<dbReference type="PANTHER" id="PTHR45649:SF26">
    <property type="entry name" value="OS04G0435100 PROTEIN"/>
    <property type="match status" value="1"/>
</dbReference>